<evidence type="ECO:0000313" key="2">
    <source>
        <dbReference type="EMBL" id="DAD96445.1"/>
    </source>
</evidence>
<accession>A0A8S5NNQ5</accession>
<name>A0A8S5NNQ5_9CAUD</name>
<sequence>MANTNLKTEDIERLEELIDNLAQAKKDKAEQAVIKDKIMDFMRSLNIKTFRQGNIVMRLTDRRETNEFDVDMLRAKYPDIWKECHSKQVREPHLQIKKSVVVQDDEPTEEELSEA</sequence>
<evidence type="ECO:0000256" key="1">
    <source>
        <dbReference type="SAM" id="Coils"/>
    </source>
</evidence>
<reference evidence="2" key="1">
    <citation type="journal article" date="2021" name="Proc. Natl. Acad. Sci. U.S.A.">
        <title>A Catalog of Tens of Thousands of Viruses from Human Metagenomes Reveals Hidden Associations with Chronic Diseases.</title>
        <authorList>
            <person name="Tisza M.J."/>
            <person name="Buck C.B."/>
        </authorList>
    </citation>
    <scope>NUCLEOTIDE SEQUENCE</scope>
    <source>
        <strain evidence="2">Ctj3P51</strain>
    </source>
</reference>
<keyword evidence="1" id="KW-0175">Coiled coil</keyword>
<proteinExistence type="predicted"/>
<feature type="coiled-coil region" evidence="1">
    <location>
        <begin position="4"/>
        <end position="34"/>
    </location>
</feature>
<protein>
    <submittedName>
        <fullName evidence="2">Uncharacterized protein</fullName>
    </submittedName>
</protein>
<dbReference type="EMBL" id="BK015217">
    <property type="protein sequence ID" value="DAD96445.1"/>
    <property type="molecule type" value="Genomic_DNA"/>
</dbReference>
<organism evidence="2">
    <name type="scientific">Myoviridae sp. ctj3P51</name>
    <dbReference type="NCBI Taxonomy" id="2826687"/>
    <lineage>
        <taxon>Viruses</taxon>
        <taxon>Duplodnaviria</taxon>
        <taxon>Heunggongvirae</taxon>
        <taxon>Uroviricota</taxon>
        <taxon>Caudoviricetes</taxon>
    </lineage>
</organism>